<dbReference type="SUPFAM" id="SSF53756">
    <property type="entry name" value="UDP-Glycosyltransferase/glycogen phosphorylase"/>
    <property type="match status" value="1"/>
</dbReference>
<gene>
    <name evidence="3" type="ORF">FUA23_20700</name>
</gene>
<name>A0A5C7FG25_9BACT</name>
<dbReference type="PANTHER" id="PTHR12526:SF595">
    <property type="entry name" value="BLL5217 PROTEIN"/>
    <property type="match status" value="1"/>
</dbReference>
<dbReference type="EMBL" id="VOXD01000048">
    <property type="protein sequence ID" value="TXF85224.1"/>
    <property type="molecule type" value="Genomic_DNA"/>
</dbReference>
<evidence type="ECO:0000259" key="2">
    <source>
        <dbReference type="Pfam" id="PF13439"/>
    </source>
</evidence>
<evidence type="ECO:0000313" key="3">
    <source>
        <dbReference type="EMBL" id="TXF85224.1"/>
    </source>
</evidence>
<dbReference type="OrthoDB" id="9801573at2"/>
<dbReference type="InterPro" id="IPR001296">
    <property type="entry name" value="Glyco_trans_1"/>
</dbReference>
<dbReference type="Pfam" id="PF13439">
    <property type="entry name" value="Glyco_transf_4"/>
    <property type="match status" value="1"/>
</dbReference>
<dbReference type="Pfam" id="PF00534">
    <property type="entry name" value="Glycos_transf_1"/>
    <property type="match status" value="1"/>
</dbReference>
<dbReference type="GO" id="GO:0016757">
    <property type="term" value="F:glycosyltransferase activity"/>
    <property type="evidence" value="ECO:0007669"/>
    <property type="project" value="InterPro"/>
</dbReference>
<evidence type="ECO:0000259" key="1">
    <source>
        <dbReference type="Pfam" id="PF00534"/>
    </source>
</evidence>
<evidence type="ECO:0000313" key="4">
    <source>
        <dbReference type="Proteomes" id="UP000321907"/>
    </source>
</evidence>
<keyword evidence="4" id="KW-1185">Reference proteome</keyword>
<dbReference type="Proteomes" id="UP000321907">
    <property type="component" value="Unassembled WGS sequence"/>
</dbReference>
<protein>
    <submittedName>
        <fullName evidence="3">Glycosyltransferase family 4 protein</fullName>
    </submittedName>
</protein>
<dbReference type="AlphaFoldDB" id="A0A5C7FG25"/>
<comment type="caution">
    <text evidence="3">The sequence shown here is derived from an EMBL/GenBank/DDBJ whole genome shotgun (WGS) entry which is preliminary data.</text>
</comment>
<dbReference type="InterPro" id="IPR028098">
    <property type="entry name" value="Glyco_trans_4-like_N"/>
</dbReference>
<proteinExistence type="predicted"/>
<dbReference type="RefSeq" id="WP_147932689.1">
    <property type="nucleotide sequence ID" value="NZ_VOXD01000048.1"/>
</dbReference>
<organism evidence="3 4">
    <name type="scientific">Neolewinella aurantiaca</name>
    <dbReference type="NCBI Taxonomy" id="2602767"/>
    <lineage>
        <taxon>Bacteria</taxon>
        <taxon>Pseudomonadati</taxon>
        <taxon>Bacteroidota</taxon>
        <taxon>Saprospiria</taxon>
        <taxon>Saprospirales</taxon>
        <taxon>Lewinellaceae</taxon>
        <taxon>Neolewinella</taxon>
    </lineage>
</organism>
<dbReference type="Gene3D" id="3.40.50.2000">
    <property type="entry name" value="Glycogen Phosphorylase B"/>
    <property type="match status" value="2"/>
</dbReference>
<feature type="domain" description="Glycosyl transferase family 1" evidence="1">
    <location>
        <begin position="170"/>
        <end position="314"/>
    </location>
</feature>
<keyword evidence="3" id="KW-0808">Transferase</keyword>
<reference evidence="3 4" key="1">
    <citation type="submission" date="2019-08" db="EMBL/GenBank/DDBJ databases">
        <title>Lewinella sp. strain SSH13 Genome sequencing and assembly.</title>
        <authorList>
            <person name="Kim I."/>
        </authorList>
    </citation>
    <scope>NUCLEOTIDE SEQUENCE [LARGE SCALE GENOMIC DNA]</scope>
    <source>
        <strain evidence="3 4">SSH13</strain>
    </source>
</reference>
<feature type="domain" description="Glycosyltransferase subfamily 4-like N-terminal" evidence="2">
    <location>
        <begin position="19"/>
        <end position="160"/>
    </location>
</feature>
<dbReference type="PANTHER" id="PTHR12526">
    <property type="entry name" value="GLYCOSYLTRANSFERASE"/>
    <property type="match status" value="1"/>
</dbReference>
<sequence length="340" mass="37083">MKIAILAPLRFPIAEPFAGGLEIHTHLLARGLAERGHEVTLFAHPASSPDFEIVPCRVDEKAGFLTYTRAIRAAIRRIAEGNYDLVHNNSIHFLPPMMAAGLPFPMVTTLHTPPYKSHRFTAGLTRRIRNHSYVAISHFLGGQWKSLIGEYYVVHNGIETGAWPFSAIATKKSAVWYGRFTPEKGAEFAIAAAQAAGYQLTLAGPVYDQKYFDEKVAPGLGGNITYAGHLNQTDLAVLVGRSAVGLVTSVWDEPFGLAYAEMLACGTPVAGFESGAAAEIITEETGILVDKYDVEALAQVLAKVERSKDRKTCRKRITDAFPSDAMVAGYEAVYREVVFP</sequence>
<accession>A0A5C7FG25</accession>